<dbReference type="InterPro" id="IPR029032">
    <property type="entry name" value="AhpD-like"/>
</dbReference>
<dbReference type="InterPro" id="IPR052512">
    <property type="entry name" value="4CMD/NDH-1_regulator"/>
</dbReference>
<keyword evidence="3" id="KW-1185">Reference proteome</keyword>
<organism evidence="2 3">
    <name type="scientific">Paenibacillus xylanivorans</name>
    <dbReference type="NCBI Taxonomy" id="1705561"/>
    <lineage>
        <taxon>Bacteria</taxon>
        <taxon>Bacillati</taxon>
        <taxon>Bacillota</taxon>
        <taxon>Bacilli</taxon>
        <taxon>Bacillales</taxon>
        <taxon>Paenibacillaceae</taxon>
        <taxon>Paenibacillus</taxon>
    </lineage>
</organism>
<dbReference type="GO" id="GO:0051920">
    <property type="term" value="F:peroxiredoxin activity"/>
    <property type="evidence" value="ECO:0007669"/>
    <property type="project" value="InterPro"/>
</dbReference>
<dbReference type="Gene3D" id="1.20.1290.10">
    <property type="entry name" value="AhpD-like"/>
    <property type="match status" value="1"/>
</dbReference>
<evidence type="ECO:0000313" key="3">
    <source>
        <dbReference type="Proteomes" id="UP000037688"/>
    </source>
</evidence>
<dbReference type="Proteomes" id="UP000037688">
    <property type="component" value="Unassembled WGS sequence"/>
</dbReference>
<sequence>MSEQVTQGLERFAKLSGEYGAKALAPIKDQFPELAEFIIGTAYGDIFQRTTITDQWKEVAIISSLISQGQYEQLGVHYTMALSVGVTVDQLKGILLHLAPCVGAPRIISAFNILLATLDEIQ</sequence>
<dbReference type="SUPFAM" id="SSF69118">
    <property type="entry name" value="AhpD-like"/>
    <property type="match status" value="1"/>
</dbReference>
<comment type="caution">
    <text evidence="2">The sequence shown here is derived from an EMBL/GenBank/DDBJ whole genome shotgun (WGS) entry which is preliminary data.</text>
</comment>
<evidence type="ECO:0000313" key="2">
    <source>
        <dbReference type="EMBL" id="KOY17052.1"/>
    </source>
</evidence>
<proteinExistence type="predicted"/>
<dbReference type="AlphaFoldDB" id="A0A0M9BS68"/>
<dbReference type="EMBL" id="LITU01000050">
    <property type="protein sequence ID" value="KOY17052.1"/>
    <property type="molecule type" value="Genomic_DNA"/>
</dbReference>
<protein>
    <recommendedName>
        <fullName evidence="1">Carboxymuconolactone decarboxylase-like domain-containing protein</fullName>
    </recommendedName>
</protein>
<evidence type="ECO:0000259" key="1">
    <source>
        <dbReference type="Pfam" id="PF02627"/>
    </source>
</evidence>
<dbReference type="InterPro" id="IPR003779">
    <property type="entry name" value="CMD-like"/>
</dbReference>
<accession>A0A0M9BS68</accession>
<dbReference type="RefSeq" id="WP_053780535.1">
    <property type="nucleotide sequence ID" value="NZ_LITU01000050.1"/>
</dbReference>
<dbReference type="PATRIC" id="fig|1705561.3.peg.1726"/>
<name>A0A0M9BS68_9BACL</name>
<gene>
    <name evidence="2" type="ORF">AMS66_09415</name>
</gene>
<feature type="domain" description="Carboxymuconolactone decarboxylase-like" evidence="1">
    <location>
        <begin position="32"/>
        <end position="114"/>
    </location>
</feature>
<dbReference type="OrthoDB" id="9802489at2"/>
<dbReference type="PANTHER" id="PTHR33570">
    <property type="entry name" value="4-CARBOXYMUCONOLACTONE DECARBOXYLASE FAMILY PROTEIN"/>
    <property type="match status" value="1"/>
</dbReference>
<dbReference type="Pfam" id="PF02627">
    <property type="entry name" value="CMD"/>
    <property type="match status" value="1"/>
</dbReference>
<dbReference type="PANTHER" id="PTHR33570:SF2">
    <property type="entry name" value="CARBOXYMUCONOLACTONE DECARBOXYLASE-LIKE DOMAIN-CONTAINING PROTEIN"/>
    <property type="match status" value="1"/>
</dbReference>
<reference evidence="2 3" key="1">
    <citation type="submission" date="2015-08" db="EMBL/GenBank/DDBJ databases">
        <title>Draft genome sequence of cellulolytic and xylanolytic Paenibacillus sp. A59, isolated from a decaying forest soil from Patagonia, Argentina.</title>
        <authorList>
            <person name="Ghio S."/>
            <person name="Caceres A.M."/>
            <person name="Talia P."/>
            <person name="Grasso D."/>
            <person name="Campos E."/>
        </authorList>
    </citation>
    <scope>NUCLEOTIDE SEQUENCE [LARGE SCALE GENOMIC DNA]</scope>
    <source>
        <strain evidence="2 3">A59</strain>
    </source>
</reference>